<reference evidence="2" key="1">
    <citation type="submission" date="2019-12" db="EMBL/GenBank/DDBJ databases">
        <title>High-Quality draft genome sequences of three cyanobacteria isolated from the limestone walls of the Old Cathedral of Coimbra.</title>
        <authorList>
            <person name="Tiago I."/>
            <person name="Soares F."/>
            <person name="Portugal A."/>
        </authorList>
    </citation>
    <scope>NUCLEOTIDE SEQUENCE</scope>
    <source>
        <strain evidence="2">A</strain>
    </source>
</reference>
<feature type="transmembrane region" description="Helical" evidence="1">
    <location>
        <begin position="126"/>
        <end position="153"/>
    </location>
</feature>
<evidence type="ECO:0000256" key="1">
    <source>
        <dbReference type="SAM" id="Phobius"/>
    </source>
</evidence>
<evidence type="ECO:0000313" key="2">
    <source>
        <dbReference type="EMBL" id="NDJ17607.1"/>
    </source>
</evidence>
<dbReference type="PANTHER" id="PTHR35519">
    <property type="entry name" value="MEMBRANE PROTEINS"/>
    <property type="match status" value="1"/>
</dbReference>
<name>A0A8J7YZS3_9CYAN</name>
<dbReference type="EMBL" id="WVIE01000009">
    <property type="protein sequence ID" value="NDJ17607.1"/>
    <property type="molecule type" value="Genomic_DNA"/>
</dbReference>
<keyword evidence="1" id="KW-1133">Transmembrane helix</keyword>
<accession>A0A8J7YZS3</accession>
<dbReference type="RefSeq" id="WP_162423115.1">
    <property type="nucleotide sequence ID" value="NZ_WVIE01000009.1"/>
</dbReference>
<evidence type="ECO:0000313" key="3">
    <source>
        <dbReference type="Proteomes" id="UP000646053"/>
    </source>
</evidence>
<dbReference type="AlphaFoldDB" id="A0A8J7YZS3"/>
<sequence>MQLDPRTAASLSKLRTISHVLDNAIALPGTRYRVGLDPVLGLLPGGGDMIGAILSIYMVWESAQLGVPPATVTKMVSNLVLDAALGSFPVVGDFFDATWKANSKNLSLLEAHLNAPNVEKKANPAFVLLLLSGFLMLAIALAALTGVIIALVWNALFQ</sequence>
<comment type="caution">
    <text evidence="2">The sequence shown here is derived from an EMBL/GenBank/DDBJ whole genome shotgun (WGS) entry which is preliminary data.</text>
</comment>
<keyword evidence="3" id="KW-1185">Reference proteome</keyword>
<keyword evidence="1" id="KW-0812">Transmembrane</keyword>
<dbReference type="Pfam" id="PF13430">
    <property type="entry name" value="DUF4112"/>
    <property type="match status" value="1"/>
</dbReference>
<dbReference type="PANTHER" id="PTHR35519:SF2">
    <property type="entry name" value="PH DOMAIN PROTEIN"/>
    <property type="match status" value="1"/>
</dbReference>
<feature type="transmembrane region" description="Helical" evidence="1">
    <location>
        <begin position="39"/>
        <end position="60"/>
    </location>
</feature>
<organism evidence="2 3">
    <name type="scientific">Myxacorys almedinensis A</name>
    <dbReference type="NCBI Taxonomy" id="2690445"/>
    <lineage>
        <taxon>Bacteria</taxon>
        <taxon>Bacillati</taxon>
        <taxon>Cyanobacteriota</taxon>
        <taxon>Cyanophyceae</taxon>
        <taxon>Leptolyngbyales</taxon>
        <taxon>Leptolyngbyaceae</taxon>
        <taxon>Myxacorys</taxon>
        <taxon>Myxacorys almedinensis</taxon>
    </lineage>
</organism>
<keyword evidence="1" id="KW-0472">Membrane</keyword>
<protein>
    <submittedName>
        <fullName evidence="2">DUF4112 domain-containing protein</fullName>
    </submittedName>
</protein>
<proteinExistence type="predicted"/>
<dbReference type="Proteomes" id="UP000646053">
    <property type="component" value="Unassembled WGS sequence"/>
</dbReference>
<dbReference type="InterPro" id="IPR025187">
    <property type="entry name" value="DUF4112"/>
</dbReference>
<gene>
    <name evidence="2" type="ORF">GS601_09935</name>
</gene>